<protein>
    <submittedName>
        <fullName evidence="2">Uncharacterized protein</fullName>
    </submittedName>
</protein>
<comment type="caution">
    <text evidence="2">The sequence shown here is derived from an EMBL/GenBank/DDBJ whole genome shotgun (WGS) entry which is preliminary data.</text>
</comment>
<reference evidence="2" key="1">
    <citation type="submission" date="2023-07" db="EMBL/GenBank/DDBJ databases">
        <title>draft genome sequence of fig (Ficus carica).</title>
        <authorList>
            <person name="Takahashi T."/>
            <person name="Nishimura K."/>
        </authorList>
    </citation>
    <scope>NUCLEOTIDE SEQUENCE</scope>
</reference>
<evidence type="ECO:0000256" key="1">
    <source>
        <dbReference type="SAM" id="MobiDB-lite"/>
    </source>
</evidence>
<dbReference type="EMBL" id="BTGU01000015">
    <property type="protein sequence ID" value="GMN42938.1"/>
    <property type="molecule type" value="Genomic_DNA"/>
</dbReference>
<sequence>MLDARDHPCLLCHLAPTFANESEHPSPLTQPRFEFATPNPRKSRSSSWPHNPPPPPPPHGILGSSTFALLANQNLGCVEGGGAFAFIGEGGDQATEKTRVVSNIRRRICLGGKEGMGGLERETIPRSLASDLVGRGEGGGGRERRLAFDASIGLVGGAGGEGRRSCNKAGGFIPLCKEESGAVIALWSSFLEKESEETERLRV</sequence>
<feature type="region of interest" description="Disordered" evidence="1">
    <location>
        <begin position="20"/>
        <end position="64"/>
    </location>
</feature>
<dbReference type="AlphaFoldDB" id="A0AA88D1F9"/>
<keyword evidence="3" id="KW-1185">Reference proteome</keyword>
<feature type="compositionally biased region" description="Pro residues" evidence="1">
    <location>
        <begin position="50"/>
        <end position="59"/>
    </location>
</feature>
<accession>A0AA88D1F9</accession>
<evidence type="ECO:0000313" key="3">
    <source>
        <dbReference type="Proteomes" id="UP001187192"/>
    </source>
</evidence>
<organism evidence="2 3">
    <name type="scientific">Ficus carica</name>
    <name type="common">Common fig</name>
    <dbReference type="NCBI Taxonomy" id="3494"/>
    <lineage>
        <taxon>Eukaryota</taxon>
        <taxon>Viridiplantae</taxon>
        <taxon>Streptophyta</taxon>
        <taxon>Embryophyta</taxon>
        <taxon>Tracheophyta</taxon>
        <taxon>Spermatophyta</taxon>
        <taxon>Magnoliopsida</taxon>
        <taxon>eudicotyledons</taxon>
        <taxon>Gunneridae</taxon>
        <taxon>Pentapetalae</taxon>
        <taxon>rosids</taxon>
        <taxon>fabids</taxon>
        <taxon>Rosales</taxon>
        <taxon>Moraceae</taxon>
        <taxon>Ficeae</taxon>
        <taxon>Ficus</taxon>
    </lineage>
</organism>
<gene>
    <name evidence="2" type="ORF">TIFTF001_012147</name>
</gene>
<proteinExistence type="predicted"/>
<dbReference type="Proteomes" id="UP001187192">
    <property type="component" value="Unassembled WGS sequence"/>
</dbReference>
<name>A0AA88D1F9_FICCA</name>
<evidence type="ECO:0000313" key="2">
    <source>
        <dbReference type="EMBL" id="GMN42938.1"/>
    </source>
</evidence>